<feature type="signal peptide" evidence="1">
    <location>
        <begin position="1"/>
        <end position="31"/>
    </location>
</feature>
<name>A0ABW5IIA6_9BACT</name>
<feature type="domain" description="Carbohydrate-binding" evidence="2">
    <location>
        <begin position="62"/>
        <end position="243"/>
    </location>
</feature>
<evidence type="ECO:0000256" key="1">
    <source>
        <dbReference type="SAM" id="SignalP"/>
    </source>
</evidence>
<dbReference type="InterPro" id="IPR045670">
    <property type="entry name" value="DUF5916"/>
</dbReference>
<dbReference type="PROSITE" id="PS51257">
    <property type="entry name" value="PROKAR_LIPOPROTEIN"/>
    <property type="match status" value="1"/>
</dbReference>
<accession>A0ABW5IIA6</accession>
<keyword evidence="5" id="KW-1185">Reference proteome</keyword>
<dbReference type="Pfam" id="PF06452">
    <property type="entry name" value="CBM9_1"/>
    <property type="match status" value="1"/>
</dbReference>
<protein>
    <submittedName>
        <fullName evidence="4">DUF5916 domain-containing protein</fullName>
    </submittedName>
</protein>
<dbReference type="SUPFAM" id="SSF49344">
    <property type="entry name" value="CBD9-like"/>
    <property type="match status" value="1"/>
</dbReference>
<evidence type="ECO:0000313" key="5">
    <source>
        <dbReference type="Proteomes" id="UP001597544"/>
    </source>
</evidence>
<gene>
    <name evidence="4" type="ORF">ACFSRY_04600</name>
</gene>
<dbReference type="InterPro" id="IPR010502">
    <property type="entry name" value="Carb-bd_dom_fam9"/>
</dbReference>
<keyword evidence="1" id="KW-0732">Signal</keyword>
<reference evidence="5" key="1">
    <citation type="journal article" date="2019" name="Int. J. Syst. Evol. Microbiol.">
        <title>The Global Catalogue of Microorganisms (GCM) 10K type strain sequencing project: providing services to taxonomists for standard genome sequencing and annotation.</title>
        <authorList>
            <consortium name="The Broad Institute Genomics Platform"/>
            <consortium name="The Broad Institute Genome Sequencing Center for Infectious Disease"/>
            <person name="Wu L."/>
            <person name="Ma J."/>
        </authorList>
    </citation>
    <scope>NUCLEOTIDE SEQUENCE [LARGE SCALE GENOMIC DNA]</scope>
    <source>
        <strain evidence="5">KCTC 42498</strain>
    </source>
</reference>
<comment type="caution">
    <text evidence="4">The sequence shown here is derived from an EMBL/GenBank/DDBJ whole genome shotgun (WGS) entry which is preliminary data.</text>
</comment>
<organism evidence="4 5">
    <name type="scientific">Pontibacter locisalis</name>
    <dbReference type="NCBI Taxonomy" id="1719035"/>
    <lineage>
        <taxon>Bacteria</taxon>
        <taxon>Pseudomonadati</taxon>
        <taxon>Bacteroidota</taxon>
        <taxon>Cytophagia</taxon>
        <taxon>Cytophagales</taxon>
        <taxon>Hymenobacteraceae</taxon>
        <taxon>Pontibacter</taxon>
    </lineage>
</organism>
<proteinExistence type="predicted"/>
<evidence type="ECO:0000313" key="4">
    <source>
        <dbReference type="EMBL" id="MFD2513133.1"/>
    </source>
</evidence>
<dbReference type="CDD" id="cd09618">
    <property type="entry name" value="CBM9_like_2"/>
    <property type="match status" value="1"/>
</dbReference>
<dbReference type="Gene3D" id="2.60.40.1190">
    <property type="match status" value="1"/>
</dbReference>
<feature type="chain" id="PRO_5046401314" evidence="1">
    <location>
        <begin position="32"/>
        <end position="855"/>
    </location>
</feature>
<evidence type="ECO:0000259" key="3">
    <source>
        <dbReference type="Pfam" id="PF19313"/>
    </source>
</evidence>
<dbReference type="Pfam" id="PF19313">
    <property type="entry name" value="DUF5916"/>
    <property type="match status" value="1"/>
</dbReference>
<dbReference type="EMBL" id="JBHULU010000004">
    <property type="protein sequence ID" value="MFD2513133.1"/>
    <property type="molecule type" value="Genomic_DNA"/>
</dbReference>
<dbReference type="Proteomes" id="UP001597544">
    <property type="component" value="Unassembled WGS sequence"/>
</dbReference>
<dbReference type="RefSeq" id="WP_377503590.1">
    <property type="nucleotide sequence ID" value="NZ_JBHULU010000004.1"/>
</dbReference>
<sequence>MKKLLPLTLYTRQLLALLLFFSSCFSSDVFAQEQQKEQEQKKEYNYPQKKLKALRIAEAPKIDGALDEAVWQNAEIATDFIQNRPTPGPMEKHKTEVRILYDDAAIYVGAIMHDVSQDSIFMELGRRDNLGNTDWFGVFLDTYNDEINGFGFFVTPAGVQLDARYSSNGEDFSWNAVWESSARLEGTNWVAELKIPYSAIRFSSKPEQLWGLNFMRNRQSTRKGFFWNYVDPANNGFVNQWGKLTGIENVEAPLRLSFTPYLSGITNSYPVFKEGSEEVSYKQDFNFSGGMDLKYGINDAFTLDMTLIPDFSQVQSDNQVLNLTPFEVQFNENRPFFMEGTELFNKGDFFYSRRIGGIPVNYDIDTKVKYAGYEVIENPLETKMINGTKVSGRTQSGLGVGIFNAVVGRQYATLENGEGERIEVETQPLTNYNITVLDQSLKNNSYVTLVNTNVMRQGSTYDANLTGVVFRLANKGNKYAINGKAALSQRYFSEETDLGYMYRIGVGKVSGNFTYNFSHTVESDTYNPNDLGLLFTPNSVEERVHLQYNIFKPFWKMLNLYTNVGAVYERRYEPDAFQNFVIYSNVNGTFKNFWNAGAWLEVEPVKTNDFFEPRVDNRHYVFPANNNVGAWVSTDYRKKFALDVNASYRVFNENERKTFNYAISPRYRVNNQLSFNYSYSRNMRFDDIGYANSFDPDLENDDKLERRVIFGLRDVLTTSNTISGSYIFNNRMSLSLRARHYWSSAKYDRFYNLALAGQLEPDVYPQGYKGRFEDRNHNINYNAFNVDVVYSWWFAPGSEISVVWKNAISERGSQVESQYFDNFSRTLSAPQNNTFSLKILYYLDYLTLKSKLKKS</sequence>
<evidence type="ECO:0000259" key="2">
    <source>
        <dbReference type="Pfam" id="PF06452"/>
    </source>
</evidence>
<feature type="domain" description="DUF5916" evidence="3">
    <location>
        <begin position="253"/>
        <end position="851"/>
    </location>
</feature>